<comment type="caution">
    <text evidence="2">The sequence shown here is derived from an EMBL/GenBank/DDBJ whole genome shotgun (WGS) entry which is preliminary data.</text>
</comment>
<organism evidence="2 3">
    <name type="scientific">Actinomadura soli</name>
    <dbReference type="NCBI Taxonomy" id="2508997"/>
    <lineage>
        <taxon>Bacteria</taxon>
        <taxon>Bacillati</taxon>
        <taxon>Actinomycetota</taxon>
        <taxon>Actinomycetes</taxon>
        <taxon>Streptosporangiales</taxon>
        <taxon>Thermomonosporaceae</taxon>
        <taxon>Actinomadura</taxon>
    </lineage>
</organism>
<accession>A0A5C4JB63</accession>
<evidence type="ECO:0000313" key="2">
    <source>
        <dbReference type="EMBL" id="TMR00131.1"/>
    </source>
</evidence>
<feature type="region of interest" description="Disordered" evidence="1">
    <location>
        <begin position="12"/>
        <end position="31"/>
    </location>
</feature>
<dbReference type="Proteomes" id="UP000309174">
    <property type="component" value="Unassembled WGS sequence"/>
</dbReference>
<sequence>MVAVVALISGCGSDNAGPSPGDSNGRLSKARQEKLATEKKQMDQALPGEIQTQWWKWAASTPRGRNPVEDETGTHCAAGQGEFIWNLAGTFGGSVKRRCTMPSQTLVVPVVNLLGSQSDCAAFMAAARGRWTVDGVAQPVQRWEGSPITVDSVAGNPVTGTAGQTKGYACGFWGFIAQGGLAPGKHKISIRGSSGDFHTSVDYDLTVAAAKEPNSP</sequence>
<dbReference type="RefSeq" id="WP_138646188.1">
    <property type="nucleotide sequence ID" value="NZ_VCKW01000081.1"/>
</dbReference>
<protein>
    <submittedName>
        <fullName evidence="2">Signal protein</fullName>
    </submittedName>
</protein>
<keyword evidence="3" id="KW-1185">Reference proteome</keyword>
<gene>
    <name evidence="2" type="ORF">ETD83_17490</name>
</gene>
<name>A0A5C4JB63_9ACTN</name>
<proteinExistence type="predicted"/>
<dbReference type="EMBL" id="VCKW01000081">
    <property type="protein sequence ID" value="TMR00131.1"/>
    <property type="molecule type" value="Genomic_DNA"/>
</dbReference>
<evidence type="ECO:0000313" key="3">
    <source>
        <dbReference type="Proteomes" id="UP000309174"/>
    </source>
</evidence>
<dbReference type="AlphaFoldDB" id="A0A5C4JB63"/>
<evidence type="ECO:0000256" key="1">
    <source>
        <dbReference type="SAM" id="MobiDB-lite"/>
    </source>
</evidence>
<dbReference type="OrthoDB" id="5511088at2"/>
<reference evidence="2 3" key="1">
    <citation type="submission" date="2019-05" db="EMBL/GenBank/DDBJ databases">
        <title>Draft genome sequence of Actinomadura sp. 14C53.</title>
        <authorList>
            <person name="Saricaoglu S."/>
            <person name="Isik K."/>
        </authorList>
    </citation>
    <scope>NUCLEOTIDE SEQUENCE [LARGE SCALE GENOMIC DNA]</scope>
    <source>
        <strain evidence="2 3">14C53</strain>
    </source>
</reference>